<dbReference type="InterPro" id="IPR001347">
    <property type="entry name" value="SIS_dom"/>
</dbReference>
<dbReference type="GO" id="GO:0016853">
    <property type="term" value="F:isomerase activity"/>
    <property type="evidence" value="ECO:0007669"/>
    <property type="project" value="UniProtKB-KW"/>
</dbReference>
<dbReference type="PANTHER" id="PTHR30390">
    <property type="entry name" value="SEDOHEPTULOSE 7-PHOSPHATE ISOMERASE / DNAA INITIATOR-ASSOCIATING FACTOR FOR REPLICATION INITIATION"/>
    <property type="match status" value="1"/>
</dbReference>
<feature type="domain" description="SIS" evidence="1">
    <location>
        <begin position="29"/>
        <end position="212"/>
    </location>
</feature>
<dbReference type="SUPFAM" id="SSF53697">
    <property type="entry name" value="SIS domain"/>
    <property type="match status" value="1"/>
</dbReference>
<dbReference type="InterPro" id="IPR035472">
    <property type="entry name" value="RpiR-like_SIS"/>
</dbReference>
<dbReference type="Pfam" id="PF13580">
    <property type="entry name" value="SIS_2"/>
    <property type="match status" value="1"/>
</dbReference>
<reference evidence="2 3" key="1">
    <citation type="submission" date="2020-12" db="EMBL/GenBank/DDBJ databases">
        <title>FDA dAtabase for Regulatory Grade micrObial Sequences (FDA-ARGOS): Supporting development and validation of Infectious Disease Dx tests.</title>
        <authorList>
            <person name="Sproer C."/>
            <person name="Gronow S."/>
            <person name="Severitt S."/>
            <person name="Schroder I."/>
            <person name="Tallon L."/>
            <person name="Sadzewicz L."/>
            <person name="Zhao X."/>
            <person name="Boylan J."/>
            <person name="Ott S."/>
            <person name="Bowen H."/>
            <person name="Vavikolanu K."/>
            <person name="Mehta A."/>
            <person name="Aluvathingal J."/>
            <person name="Nadendla S."/>
            <person name="Lowell S."/>
            <person name="Myers T."/>
            <person name="Yan Y."/>
            <person name="Sichtig H."/>
        </authorList>
    </citation>
    <scope>NUCLEOTIDE SEQUENCE [LARGE SCALE GENOMIC DNA]</scope>
    <source>
        <strain evidence="2 3">FDAARGOS_933</strain>
    </source>
</reference>
<dbReference type="CDD" id="cd05013">
    <property type="entry name" value="SIS_RpiR"/>
    <property type="match status" value="1"/>
</dbReference>
<dbReference type="GO" id="GO:1901135">
    <property type="term" value="P:carbohydrate derivative metabolic process"/>
    <property type="evidence" value="ECO:0007669"/>
    <property type="project" value="InterPro"/>
</dbReference>
<protein>
    <submittedName>
        <fullName evidence="2">Sugar isomerase domain-containing protein</fullName>
    </submittedName>
</protein>
<keyword evidence="2" id="KW-0413">Isomerase</keyword>
<evidence type="ECO:0000313" key="3">
    <source>
        <dbReference type="Proteomes" id="UP000595101"/>
    </source>
</evidence>
<evidence type="ECO:0000259" key="1">
    <source>
        <dbReference type="PROSITE" id="PS51464"/>
    </source>
</evidence>
<dbReference type="EMBL" id="CP065745">
    <property type="protein sequence ID" value="QPR55940.1"/>
    <property type="molecule type" value="Genomic_DNA"/>
</dbReference>
<evidence type="ECO:0000313" key="2">
    <source>
        <dbReference type="EMBL" id="QPR55940.1"/>
    </source>
</evidence>
<dbReference type="Proteomes" id="UP000595101">
    <property type="component" value="Chromosome"/>
</dbReference>
<dbReference type="PANTHER" id="PTHR30390:SF7">
    <property type="entry name" value="PHOSPHOHEPTOSE ISOMERASE"/>
    <property type="match status" value="1"/>
</dbReference>
<proteinExistence type="predicted"/>
<dbReference type="PROSITE" id="PS51464">
    <property type="entry name" value="SIS"/>
    <property type="match status" value="1"/>
</dbReference>
<accession>A0A7T2UNX5</accession>
<gene>
    <name evidence="2" type="ORF">I6G90_05825</name>
</gene>
<organism evidence="2 3">
    <name type="scientific">Aeromonas allosaccharophila</name>
    <dbReference type="NCBI Taxonomy" id="656"/>
    <lineage>
        <taxon>Bacteria</taxon>
        <taxon>Pseudomonadati</taxon>
        <taxon>Pseudomonadota</taxon>
        <taxon>Gammaproteobacteria</taxon>
        <taxon>Aeromonadales</taxon>
        <taxon>Aeromonadaceae</taxon>
        <taxon>Aeromonas</taxon>
    </lineage>
</organism>
<name>A0A7T2UNX5_9GAMM</name>
<dbReference type="Gene3D" id="3.40.50.10490">
    <property type="entry name" value="Glucose-6-phosphate isomerase like protein, domain 1"/>
    <property type="match status" value="1"/>
</dbReference>
<dbReference type="InterPro" id="IPR046348">
    <property type="entry name" value="SIS_dom_sf"/>
</dbReference>
<dbReference type="GO" id="GO:0097367">
    <property type="term" value="F:carbohydrate derivative binding"/>
    <property type="evidence" value="ECO:0007669"/>
    <property type="project" value="InterPro"/>
</dbReference>
<dbReference type="InterPro" id="IPR050099">
    <property type="entry name" value="SIS_GmhA/DiaA_subfam"/>
</dbReference>
<sequence>MSHLVEFKNNIFSIIDKISETQTEQIECAAEIFKNTVKNKGIIYAIGSGHSFAGAIEFAGRAGGFVNTRALDNFYGHSGWFENVEGVGDVFASLLDLQQHDAFVIISNSGNKALQVELAQKLKSAGIKIIAIVNRKDADKSIAKHSSGLKLADLADVVIDNCCFKGDCSIEIPESELKIGPTSSLAVAYIANCISIRATELVCAAGISVPILRSINQPGGNEYNLELLSEYRSRVFTI</sequence>
<dbReference type="NCBIfam" id="NF002805">
    <property type="entry name" value="PRK02947.1"/>
    <property type="match status" value="1"/>
</dbReference>
<dbReference type="KEGG" id="aall:I6G90_05825"/>
<dbReference type="GeneID" id="60785105"/>
<dbReference type="RefSeq" id="WP_005345238.1">
    <property type="nucleotide sequence ID" value="NZ_CP065745.1"/>
</dbReference>
<dbReference type="AlphaFoldDB" id="A0A7T2UNX5"/>